<sequence>MNRWDVTIFLIFCALPSTNQQIAVLVEAFNFKSSEKTHFSCSRIHNITIGEEELKDWHCIGGTLSKRNQAGMWIIITIPFTLITDENQIILEIQYDGGTIAAPFDLEKSIYERLESFSIVNVDSILPTGSSISRILPFDAQSQLLTSSTPRSAPINITMSYFQYPTDMNGGIKWWMVLLIILVVVESFLIIIHLLIVLGRYCLMVHASNRITVEMRERRSEMIRRFREQQLVE</sequence>
<evidence type="ECO:0000313" key="3">
    <source>
        <dbReference type="EMBL" id="KAK6766718.1"/>
    </source>
</evidence>
<keyword evidence="1" id="KW-1133">Transmembrane helix</keyword>
<dbReference type="EMBL" id="JAVFWL010000006">
    <property type="protein sequence ID" value="KAK6766718.1"/>
    <property type="molecule type" value="Genomic_DNA"/>
</dbReference>
<gene>
    <name evidence="3" type="primary">Necator_chrX.g26331</name>
    <name evidence="3" type="ORF">RB195_026165</name>
</gene>
<feature type="signal peptide" evidence="2">
    <location>
        <begin position="1"/>
        <end position="20"/>
    </location>
</feature>
<feature type="transmembrane region" description="Helical" evidence="1">
    <location>
        <begin position="174"/>
        <end position="198"/>
    </location>
</feature>
<comment type="caution">
    <text evidence="3">The sequence shown here is derived from an EMBL/GenBank/DDBJ whole genome shotgun (WGS) entry which is preliminary data.</text>
</comment>
<organism evidence="3 4">
    <name type="scientific">Necator americanus</name>
    <name type="common">Human hookworm</name>
    <dbReference type="NCBI Taxonomy" id="51031"/>
    <lineage>
        <taxon>Eukaryota</taxon>
        <taxon>Metazoa</taxon>
        <taxon>Ecdysozoa</taxon>
        <taxon>Nematoda</taxon>
        <taxon>Chromadorea</taxon>
        <taxon>Rhabditida</taxon>
        <taxon>Rhabditina</taxon>
        <taxon>Rhabditomorpha</taxon>
        <taxon>Strongyloidea</taxon>
        <taxon>Ancylostomatidae</taxon>
        <taxon>Bunostominae</taxon>
        <taxon>Necator</taxon>
    </lineage>
</organism>
<keyword evidence="1" id="KW-0812">Transmembrane</keyword>
<protein>
    <submittedName>
        <fullName evidence="3">Uncharacterized protein</fullName>
    </submittedName>
</protein>
<name>A0ABR1EVS4_NECAM</name>
<dbReference type="Proteomes" id="UP001303046">
    <property type="component" value="Unassembled WGS sequence"/>
</dbReference>
<feature type="chain" id="PRO_5045869601" evidence="2">
    <location>
        <begin position="21"/>
        <end position="233"/>
    </location>
</feature>
<keyword evidence="2" id="KW-0732">Signal</keyword>
<evidence type="ECO:0000256" key="2">
    <source>
        <dbReference type="SAM" id="SignalP"/>
    </source>
</evidence>
<proteinExistence type="predicted"/>
<accession>A0ABR1EVS4</accession>
<evidence type="ECO:0000256" key="1">
    <source>
        <dbReference type="SAM" id="Phobius"/>
    </source>
</evidence>
<reference evidence="3 4" key="1">
    <citation type="submission" date="2023-08" db="EMBL/GenBank/DDBJ databases">
        <title>A Necator americanus chromosomal reference genome.</title>
        <authorList>
            <person name="Ilik V."/>
            <person name="Petrzelkova K.J."/>
            <person name="Pardy F."/>
            <person name="Fuh T."/>
            <person name="Niatou-Singa F.S."/>
            <person name="Gouil Q."/>
            <person name="Baker L."/>
            <person name="Ritchie M.E."/>
            <person name="Jex A.R."/>
            <person name="Gazzola D."/>
            <person name="Li H."/>
            <person name="Toshio Fujiwara R."/>
            <person name="Zhan B."/>
            <person name="Aroian R.V."/>
            <person name="Pafco B."/>
            <person name="Schwarz E.M."/>
        </authorList>
    </citation>
    <scope>NUCLEOTIDE SEQUENCE [LARGE SCALE GENOMIC DNA]</scope>
    <source>
        <strain evidence="3 4">Aroian</strain>
        <tissue evidence="3">Whole animal</tissue>
    </source>
</reference>
<keyword evidence="4" id="KW-1185">Reference proteome</keyword>
<evidence type="ECO:0000313" key="4">
    <source>
        <dbReference type="Proteomes" id="UP001303046"/>
    </source>
</evidence>
<keyword evidence="1" id="KW-0472">Membrane</keyword>